<accession>A0A0D3KWT3</accession>
<evidence type="ECO:0000313" key="1">
    <source>
        <dbReference type="EnsemblProtists" id="EOD40218"/>
    </source>
</evidence>
<reference evidence="1" key="2">
    <citation type="submission" date="2024-10" db="UniProtKB">
        <authorList>
            <consortium name="EnsemblProtists"/>
        </authorList>
    </citation>
    <scope>IDENTIFICATION</scope>
</reference>
<dbReference type="PaxDb" id="2903-EOD40218"/>
<protein>
    <submittedName>
        <fullName evidence="1">Uncharacterized protein</fullName>
    </submittedName>
</protein>
<organism evidence="1 2">
    <name type="scientific">Emiliania huxleyi (strain CCMP1516)</name>
    <dbReference type="NCBI Taxonomy" id="280463"/>
    <lineage>
        <taxon>Eukaryota</taxon>
        <taxon>Haptista</taxon>
        <taxon>Haptophyta</taxon>
        <taxon>Prymnesiophyceae</taxon>
        <taxon>Isochrysidales</taxon>
        <taxon>Noelaerhabdaceae</taxon>
        <taxon>Emiliania</taxon>
    </lineage>
</organism>
<dbReference type="GeneID" id="17285490"/>
<keyword evidence="2" id="KW-1185">Reference proteome</keyword>
<sequence length="270" mass="30008">SFARFWVWLQRYARNPNDVAATHCRRSAPLHPRVPRRVPAGGAVFRLAGRHLERHTRSLGPALWQRGGRGAGRPPTRGGLLCDLLARDGGRALRLALGPKRGVARLCENHAAPQADVRSDEPDEVAAARRSGNLLLVALVLVQGVRLHAQPARLQLELQLERRRRPPRIPQADLAAVRRGRHRRAGCRAQAAAHDQDPPLGGHGVAALGDDHRLWRVAHRAEAHVLRLLVHARLPRQRLPRPARHIARLVVDATPLPRLLRPLRGLLLLQ</sequence>
<dbReference type="EnsemblProtists" id="EOD40218">
    <property type="protein sequence ID" value="EOD40218"/>
    <property type="gene ID" value="EMIHUDRAFT_446809"/>
</dbReference>
<evidence type="ECO:0000313" key="2">
    <source>
        <dbReference type="Proteomes" id="UP000013827"/>
    </source>
</evidence>
<reference evidence="2" key="1">
    <citation type="journal article" date="2013" name="Nature">
        <title>Pan genome of the phytoplankton Emiliania underpins its global distribution.</title>
        <authorList>
            <person name="Read B.A."/>
            <person name="Kegel J."/>
            <person name="Klute M.J."/>
            <person name="Kuo A."/>
            <person name="Lefebvre S.C."/>
            <person name="Maumus F."/>
            <person name="Mayer C."/>
            <person name="Miller J."/>
            <person name="Monier A."/>
            <person name="Salamov A."/>
            <person name="Young J."/>
            <person name="Aguilar M."/>
            <person name="Claverie J.M."/>
            <person name="Frickenhaus S."/>
            <person name="Gonzalez K."/>
            <person name="Herman E.K."/>
            <person name="Lin Y.C."/>
            <person name="Napier J."/>
            <person name="Ogata H."/>
            <person name="Sarno A.F."/>
            <person name="Shmutz J."/>
            <person name="Schroeder D."/>
            <person name="de Vargas C."/>
            <person name="Verret F."/>
            <person name="von Dassow P."/>
            <person name="Valentin K."/>
            <person name="Van de Peer Y."/>
            <person name="Wheeler G."/>
            <person name="Dacks J.B."/>
            <person name="Delwiche C.F."/>
            <person name="Dyhrman S.T."/>
            <person name="Glockner G."/>
            <person name="John U."/>
            <person name="Richards T."/>
            <person name="Worden A.Z."/>
            <person name="Zhang X."/>
            <person name="Grigoriev I.V."/>
            <person name="Allen A.E."/>
            <person name="Bidle K."/>
            <person name="Borodovsky M."/>
            <person name="Bowler C."/>
            <person name="Brownlee C."/>
            <person name="Cock J.M."/>
            <person name="Elias M."/>
            <person name="Gladyshev V.N."/>
            <person name="Groth M."/>
            <person name="Guda C."/>
            <person name="Hadaegh A."/>
            <person name="Iglesias-Rodriguez M.D."/>
            <person name="Jenkins J."/>
            <person name="Jones B.M."/>
            <person name="Lawson T."/>
            <person name="Leese F."/>
            <person name="Lindquist E."/>
            <person name="Lobanov A."/>
            <person name="Lomsadze A."/>
            <person name="Malik S.B."/>
            <person name="Marsh M.E."/>
            <person name="Mackinder L."/>
            <person name="Mock T."/>
            <person name="Mueller-Roeber B."/>
            <person name="Pagarete A."/>
            <person name="Parker M."/>
            <person name="Probert I."/>
            <person name="Quesneville H."/>
            <person name="Raines C."/>
            <person name="Rensing S.A."/>
            <person name="Riano-Pachon D.M."/>
            <person name="Richier S."/>
            <person name="Rokitta S."/>
            <person name="Shiraiwa Y."/>
            <person name="Soanes D.M."/>
            <person name="van der Giezen M."/>
            <person name="Wahlund T.M."/>
            <person name="Williams B."/>
            <person name="Wilson W."/>
            <person name="Wolfe G."/>
            <person name="Wurch L.L."/>
        </authorList>
    </citation>
    <scope>NUCLEOTIDE SEQUENCE</scope>
</reference>
<dbReference type="AlphaFoldDB" id="A0A0D3KWT3"/>
<proteinExistence type="predicted"/>
<dbReference type="RefSeq" id="XP_005792647.1">
    <property type="nucleotide sequence ID" value="XM_005792590.1"/>
</dbReference>
<name>A0A0D3KWT3_EMIH1</name>
<dbReference type="HOGENOM" id="CLU_1032863_0_0_1"/>
<dbReference type="KEGG" id="ehx:EMIHUDRAFT_446809"/>
<dbReference type="Proteomes" id="UP000013827">
    <property type="component" value="Unassembled WGS sequence"/>
</dbReference>